<dbReference type="PANTHER" id="PTHR30524">
    <property type="entry name" value="MANNITOL-1-PHOSPHATE 5-DEHYDROGENASE"/>
    <property type="match status" value="1"/>
</dbReference>
<proteinExistence type="predicted"/>
<dbReference type="GO" id="GO:0016491">
    <property type="term" value="F:oxidoreductase activity"/>
    <property type="evidence" value="ECO:0007669"/>
    <property type="project" value="UniProtKB-KW"/>
</dbReference>
<dbReference type="InterPro" id="IPR036291">
    <property type="entry name" value="NAD(P)-bd_dom_sf"/>
</dbReference>
<dbReference type="SUPFAM" id="SSF48179">
    <property type="entry name" value="6-phosphogluconate dehydrogenase C-terminal domain-like"/>
    <property type="match status" value="1"/>
</dbReference>
<protein>
    <submittedName>
        <fullName evidence="5">D-mannonate oxidoreductase protein</fullName>
    </submittedName>
</protein>
<dbReference type="Gene3D" id="1.10.1040.10">
    <property type="entry name" value="N-(1-d-carboxylethyl)-l-norvaline Dehydrogenase, domain 2"/>
    <property type="match status" value="1"/>
</dbReference>
<sequence>MSGRIIQFGTSRFLQAHVAFFLHEAAEAGQKVGPISVVQVSGSGSRSGRVAAFGRPEGYPVVIRGMSDGKVIDRTVRVKSVDRGLSAASDWAEITRLFVEEADFVVSNTGDTGYRTDPDGDDFSAGDRPPHSFPAKLAELLCRRWQASARPLVVLPCELVTSNGQALKQVVVESARRNGLPADFFEWLDREVAFADTLVDRIVSEPIEPIGAVAEPYALWAIKRAPGVRLPCMHEQIVLTDDLEPYERLKLHILNLGHTYLAEIWQTNGHASDQTVGGVLADPSIRMRLEALYENEVVPGFASKGMGEEARSYVATTLDRFLNPFLDHRITDIAQHHAQKVERRIAAFLDWVGETPEQHAAPTLRGIASRYPTSGGAA</sequence>
<dbReference type="Pfam" id="PF08125">
    <property type="entry name" value="Mannitol_dh_C"/>
    <property type="match status" value="1"/>
</dbReference>
<evidence type="ECO:0000259" key="4">
    <source>
        <dbReference type="Pfam" id="PF08125"/>
    </source>
</evidence>
<evidence type="ECO:0000313" key="6">
    <source>
        <dbReference type="Proteomes" id="UP000001600"/>
    </source>
</evidence>
<dbReference type="RefSeq" id="WP_012649975.1">
    <property type="nucleotide sequence ID" value="NC_011983.1"/>
</dbReference>
<dbReference type="STRING" id="311403.Arad_8417"/>
<dbReference type="EMBL" id="CP000629">
    <property type="protein sequence ID" value="ACM29698.1"/>
    <property type="molecule type" value="Genomic_DNA"/>
</dbReference>
<evidence type="ECO:0000256" key="1">
    <source>
        <dbReference type="ARBA" id="ARBA00023002"/>
    </source>
</evidence>
<feature type="domain" description="Mannitol dehydrogenase N-terminal" evidence="3">
    <location>
        <begin position="4"/>
        <end position="224"/>
    </location>
</feature>
<evidence type="ECO:0000256" key="2">
    <source>
        <dbReference type="ARBA" id="ARBA00023027"/>
    </source>
</evidence>
<dbReference type="Pfam" id="PF01232">
    <property type="entry name" value="Mannitol_dh"/>
    <property type="match status" value="1"/>
</dbReference>
<dbReference type="Proteomes" id="UP000001600">
    <property type="component" value="Chromosome 2"/>
</dbReference>
<dbReference type="InterPro" id="IPR013328">
    <property type="entry name" value="6PGD_dom2"/>
</dbReference>
<dbReference type="KEGG" id="ara:Arad_8417"/>
<dbReference type="AlphaFoldDB" id="B9JIF6"/>
<keyword evidence="1" id="KW-0560">Oxidoreductase</keyword>
<keyword evidence="2" id="KW-0520">NAD</keyword>
<dbReference type="PANTHER" id="PTHR30524:SF0">
    <property type="entry name" value="ALTRONATE OXIDOREDUCTASE-RELATED"/>
    <property type="match status" value="1"/>
</dbReference>
<dbReference type="InterPro" id="IPR013118">
    <property type="entry name" value="Mannitol_DH_C"/>
</dbReference>
<dbReference type="InterPro" id="IPR008927">
    <property type="entry name" value="6-PGluconate_DH-like_C_sf"/>
</dbReference>
<gene>
    <name evidence="5" type="primary">uxuB</name>
    <name evidence="5" type="ordered locus">Arad_8417</name>
</gene>
<reference evidence="5 6" key="1">
    <citation type="journal article" date="2009" name="J. Bacteriol.">
        <title>Genome sequences of three Agrobacterium biovars help elucidate the evolution of multichromosome genomes in bacteria.</title>
        <authorList>
            <person name="Slater S.C."/>
            <person name="Goldman B.S."/>
            <person name="Goodner B."/>
            <person name="Setubal J.C."/>
            <person name="Farrand S.K."/>
            <person name="Nester E.W."/>
            <person name="Burr T.J."/>
            <person name="Banta L."/>
            <person name="Dickerman A.W."/>
            <person name="Paulsen I."/>
            <person name="Otten L."/>
            <person name="Suen G."/>
            <person name="Welch R."/>
            <person name="Almeida N.F."/>
            <person name="Arnold F."/>
            <person name="Burton O.T."/>
            <person name="Du Z."/>
            <person name="Ewing A."/>
            <person name="Godsy E."/>
            <person name="Heisel S."/>
            <person name="Houmiel K.L."/>
            <person name="Jhaveri J."/>
            <person name="Lu J."/>
            <person name="Miller N.M."/>
            <person name="Norton S."/>
            <person name="Chen Q."/>
            <person name="Phoolcharoen W."/>
            <person name="Ohlin V."/>
            <person name="Ondrusek D."/>
            <person name="Pride N."/>
            <person name="Stricklin S.L."/>
            <person name="Sun J."/>
            <person name="Wheeler C."/>
            <person name="Wilson L."/>
            <person name="Zhu H."/>
            <person name="Wood D.W."/>
        </authorList>
    </citation>
    <scope>NUCLEOTIDE SEQUENCE [LARGE SCALE GENOMIC DNA]</scope>
    <source>
        <strain evidence="6">K84 / ATCC BAA-868</strain>
    </source>
</reference>
<dbReference type="Gene3D" id="3.40.50.720">
    <property type="entry name" value="NAD(P)-binding Rossmann-like Domain"/>
    <property type="match status" value="1"/>
</dbReference>
<feature type="domain" description="Mannitol dehydrogenase C-terminal" evidence="4">
    <location>
        <begin position="242"/>
        <end position="347"/>
    </location>
</feature>
<evidence type="ECO:0000313" key="5">
    <source>
        <dbReference type="EMBL" id="ACM29698.1"/>
    </source>
</evidence>
<dbReference type="eggNOG" id="COG0246">
    <property type="taxonomic scope" value="Bacteria"/>
</dbReference>
<dbReference type="HOGENOM" id="CLU_027324_1_0_5"/>
<name>B9JIF6_RHIR8</name>
<organism evidence="5 6">
    <name type="scientific">Rhizobium rhizogenes (strain K84 / ATCC BAA-868)</name>
    <name type="common">Agrobacterium radiobacter</name>
    <dbReference type="NCBI Taxonomy" id="311403"/>
    <lineage>
        <taxon>Bacteria</taxon>
        <taxon>Pseudomonadati</taxon>
        <taxon>Pseudomonadota</taxon>
        <taxon>Alphaproteobacteria</taxon>
        <taxon>Hyphomicrobiales</taxon>
        <taxon>Rhizobiaceae</taxon>
        <taxon>Rhizobium/Agrobacterium group</taxon>
        <taxon>Rhizobium</taxon>
    </lineage>
</organism>
<dbReference type="SUPFAM" id="SSF51735">
    <property type="entry name" value="NAD(P)-binding Rossmann-fold domains"/>
    <property type="match status" value="1"/>
</dbReference>
<evidence type="ECO:0000259" key="3">
    <source>
        <dbReference type="Pfam" id="PF01232"/>
    </source>
</evidence>
<dbReference type="InterPro" id="IPR013131">
    <property type="entry name" value="Mannitol_DH_N"/>
</dbReference>
<accession>B9JIF6</accession>